<dbReference type="GO" id="GO:0015227">
    <property type="term" value="F:O-acyl-L-carnitine transmembrane transporter activity"/>
    <property type="evidence" value="ECO:0007669"/>
    <property type="project" value="TreeGrafter"/>
</dbReference>
<evidence type="ECO:0000256" key="3">
    <source>
        <dbReference type="ARBA" id="ARBA00022448"/>
    </source>
</evidence>
<keyword evidence="6 10" id="KW-1133">Transmembrane helix</keyword>
<evidence type="ECO:0000256" key="8">
    <source>
        <dbReference type="ARBA" id="ARBA00023136"/>
    </source>
</evidence>
<dbReference type="Pfam" id="PF00153">
    <property type="entry name" value="Mito_carr"/>
    <property type="match status" value="3"/>
</dbReference>
<dbReference type="SMART" id="SM00554">
    <property type="entry name" value="FAS1"/>
    <property type="match status" value="5"/>
</dbReference>
<keyword evidence="8 9" id="KW-0472">Membrane</keyword>
<keyword evidence="5" id="KW-0677">Repeat</keyword>
<feature type="domain" description="FAS1" evidence="11">
    <location>
        <begin position="274"/>
        <end position="407"/>
    </location>
</feature>
<comment type="caution">
    <text evidence="12">The sequence shown here is derived from an EMBL/GenBank/DDBJ whole genome shotgun (WGS) entry which is preliminary data.</text>
</comment>
<dbReference type="Proteomes" id="UP000717328">
    <property type="component" value="Unassembled WGS sequence"/>
</dbReference>
<evidence type="ECO:0000256" key="7">
    <source>
        <dbReference type="ARBA" id="ARBA00023128"/>
    </source>
</evidence>
<dbReference type="PROSITE" id="PS50213">
    <property type="entry name" value="FAS1"/>
    <property type="match status" value="4"/>
</dbReference>
<dbReference type="PANTHER" id="PTHR45624">
    <property type="entry name" value="MITOCHONDRIAL BASIC AMINO ACIDS TRANSPORTER-RELATED"/>
    <property type="match status" value="1"/>
</dbReference>
<reference evidence="12" key="1">
    <citation type="submission" date="2021-02" db="EMBL/GenBank/DDBJ databases">
        <authorList>
            <person name="Nieuwenhuis M."/>
            <person name="Van De Peppel L.J.J."/>
        </authorList>
    </citation>
    <scope>NUCLEOTIDE SEQUENCE</scope>
    <source>
        <strain evidence="12">D49</strain>
    </source>
</reference>
<feature type="domain" description="FAS1" evidence="11">
    <location>
        <begin position="94"/>
        <end position="271"/>
    </location>
</feature>
<dbReference type="InterPro" id="IPR036378">
    <property type="entry name" value="FAS1_dom_sf"/>
</dbReference>
<evidence type="ECO:0000256" key="2">
    <source>
        <dbReference type="ARBA" id="ARBA00006375"/>
    </source>
</evidence>
<dbReference type="InterPro" id="IPR050567">
    <property type="entry name" value="Mitochondrial_Carrier"/>
</dbReference>
<dbReference type="EMBL" id="JABCKI010000058">
    <property type="protein sequence ID" value="KAG5653345.1"/>
    <property type="molecule type" value="Genomic_DNA"/>
</dbReference>
<proteinExistence type="inferred from homology"/>
<accession>A0A9P7GQ27</accession>
<dbReference type="SUPFAM" id="SSF82153">
    <property type="entry name" value="FAS1 domain"/>
    <property type="match status" value="5"/>
</dbReference>
<dbReference type="Gene3D" id="1.50.40.10">
    <property type="entry name" value="Mitochondrial carrier domain"/>
    <property type="match status" value="2"/>
</dbReference>
<dbReference type="SUPFAM" id="SSF103506">
    <property type="entry name" value="Mitochondrial carrier"/>
    <property type="match status" value="1"/>
</dbReference>
<evidence type="ECO:0000313" key="13">
    <source>
        <dbReference type="Proteomes" id="UP000717328"/>
    </source>
</evidence>
<protein>
    <recommendedName>
        <fullName evidence="11">FAS1 domain-containing protein</fullName>
    </recommendedName>
</protein>
<feature type="transmembrane region" description="Helical" evidence="10">
    <location>
        <begin position="1007"/>
        <end position="1025"/>
    </location>
</feature>
<keyword evidence="7" id="KW-0496">Mitochondrion</keyword>
<feature type="repeat" description="Solcar" evidence="9">
    <location>
        <begin position="946"/>
        <end position="1031"/>
    </location>
</feature>
<comment type="subcellular location">
    <subcellularLocation>
        <location evidence="1">Mitochondrion membrane</location>
        <topology evidence="1">Multi-pass membrane protein</topology>
    </subcellularLocation>
</comment>
<evidence type="ECO:0000256" key="6">
    <source>
        <dbReference type="ARBA" id="ARBA00022989"/>
    </source>
</evidence>
<evidence type="ECO:0000256" key="1">
    <source>
        <dbReference type="ARBA" id="ARBA00004225"/>
    </source>
</evidence>
<dbReference type="PROSITE" id="PS50920">
    <property type="entry name" value="SOLCAR"/>
    <property type="match status" value="3"/>
</dbReference>
<keyword evidence="13" id="KW-1185">Reference proteome</keyword>
<evidence type="ECO:0000256" key="4">
    <source>
        <dbReference type="ARBA" id="ARBA00022692"/>
    </source>
</evidence>
<organism evidence="12 13">
    <name type="scientific">Sphagnurus paluster</name>
    <dbReference type="NCBI Taxonomy" id="117069"/>
    <lineage>
        <taxon>Eukaryota</taxon>
        <taxon>Fungi</taxon>
        <taxon>Dikarya</taxon>
        <taxon>Basidiomycota</taxon>
        <taxon>Agaricomycotina</taxon>
        <taxon>Agaricomycetes</taxon>
        <taxon>Agaricomycetidae</taxon>
        <taxon>Agaricales</taxon>
        <taxon>Tricholomatineae</taxon>
        <taxon>Lyophyllaceae</taxon>
        <taxon>Sphagnurus</taxon>
    </lineage>
</organism>
<dbReference type="InterPro" id="IPR023395">
    <property type="entry name" value="MCP_dom_sf"/>
</dbReference>
<dbReference type="OrthoDB" id="14252at2759"/>
<dbReference type="InterPro" id="IPR018108">
    <property type="entry name" value="MCP_transmembrane"/>
</dbReference>
<dbReference type="GO" id="GO:0031966">
    <property type="term" value="C:mitochondrial membrane"/>
    <property type="evidence" value="ECO:0007669"/>
    <property type="project" value="UniProtKB-SubCell"/>
</dbReference>
<reference evidence="12" key="2">
    <citation type="submission" date="2021-10" db="EMBL/GenBank/DDBJ databases">
        <title>Phylogenomics reveals ancestral predisposition of the termite-cultivated fungus Termitomyces towards a domesticated lifestyle.</title>
        <authorList>
            <person name="Auxier B."/>
            <person name="Grum-Grzhimaylo A."/>
            <person name="Cardenas M.E."/>
            <person name="Lodge J.D."/>
            <person name="Laessoe T."/>
            <person name="Pedersen O."/>
            <person name="Smith M.E."/>
            <person name="Kuyper T.W."/>
            <person name="Franco-Molano E.A."/>
            <person name="Baroni T.J."/>
            <person name="Aanen D.K."/>
        </authorList>
    </citation>
    <scope>NUCLEOTIDE SEQUENCE</scope>
    <source>
        <strain evidence="12">D49</strain>
    </source>
</reference>
<evidence type="ECO:0000313" key="12">
    <source>
        <dbReference type="EMBL" id="KAG5653345.1"/>
    </source>
</evidence>
<comment type="similarity">
    <text evidence="2">Belongs to the mitochondrial carrier (TC 2.A.29) family.</text>
</comment>
<dbReference type="Pfam" id="PF02469">
    <property type="entry name" value="Fasciclin"/>
    <property type="match status" value="5"/>
</dbReference>
<gene>
    <name evidence="12" type="ORF">H0H81_000967</name>
</gene>
<dbReference type="InterPro" id="IPR000782">
    <property type="entry name" value="FAS1_domain"/>
</dbReference>
<evidence type="ECO:0000256" key="9">
    <source>
        <dbReference type="PROSITE-ProRule" id="PRU00282"/>
    </source>
</evidence>
<feature type="transmembrane region" description="Helical" evidence="10">
    <location>
        <begin position="896"/>
        <end position="919"/>
    </location>
</feature>
<dbReference type="GO" id="GO:0006839">
    <property type="term" value="P:mitochondrial transport"/>
    <property type="evidence" value="ECO:0007669"/>
    <property type="project" value="TreeGrafter"/>
</dbReference>
<sequence length="1234" mass="133359">MNHETYNQRTSREDEMAQNVCWICGIGMVESKHDICVGQGVIGRNTVTISMTLLDSTSLAPTTIMRLSSWALLTVILVSPVQSSTQEPFTDILSTTLVDVLSADPNYTSLIRLLQRARLIPTLNRLNGATLFAPTNDAVKHHLRHNEIWHSVINVDDIVLNDNVQEQLRQQLFYHLLNYTPALPTTQVPETHKTLHFPRAALDPPTRNPPPGPPWMPIPGGTLGGEPQRLRISGNDHAASVGVDAFGKGGSKIVNCTNAANGVVFGISKVLEPPSDLAHAVSQQSSVSYFHKILTPEIRKLLNTTSELTLFLPIDGAWDALNPYERIYLESEYATDDLNRILNMHAVVDKGVHYSDTFENQKNLTTIDGTPLEIMVSSDITKISTATLTHPDIYASNGVLHLVDSLLIPEGALQITPQKYLLALNCTTFVSLLHSVNLTYLINDVDSKYTILAPSNDVISVFGERELPERGSEDLKKLLQYHFIPGRWTPDKLEDGMLLETSLEEVGLAGGRQVLGVEVSTDSSNSKEKSIRFAGAGTIGSRIEINSNLLYLVSRPLLPPVDPLQTALPFLDLSSFLAAIFSTTQAEILKTAPRTTLLIPHNSAFRRLGMLVSAHLLGPSSKSDLENVLRHHALSTVEYAHSLTNGSQHTFATLEGSDLQFDRLKNGTMYVRPSGGWIGMQAAVYVQNRLTNTGVVHELSDILIPRSVNLTIGKLVKAAQASIMTSIAMKAGFDWVLDGTEPPEGSPWADEGLSGVGWTLLCPTDSAFKDMNLTELYGDQDTLRSLVSQHLIPSPISQGHPFAHDTNTLYNNQPLPLDESPTYSTLLSAISAYGDVVFRSRDDPEQKGYIVGIKGARGTDGNADWAGVVSWGRATTGGGGGVIQINRILNPYSPPWWISYGAPTGVGLLGSILICLFFYGVRIIWRRDTTEATEPPAAEEVRGTAVDSAKSFIAGGFGGVSAVLVGHPFDLTKTRLQTAAPGVYTGAVDVVKKTLARDGVAGMYRGMVPPLLGVTPIFAVSFWAYDASKKLIFSFTPNRTSETLSTAELAAAGFMSAVPTTLITAPVERAKVLLQVQGQGASEVKYKGVLDVMKHLYREGGMRSIFRGTGATLARDGPGSAAYFAAYEVTKKALTPAGSSPAELNLSAIILAGGTAGIAMWALAIPPDVLKSRLQSAPTGTYSGMLDCARKTIAQDGIRALWKGFGPAMARAFPANAATFLGVEASRNLMDKFF</sequence>
<evidence type="ECO:0000256" key="5">
    <source>
        <dbReference type="ARBA" id="ARBA00022737"/>
    </source>
</evidence>
<evidence type="ECO:0000256" key="10">
    <source>
        <dbReference type="SAM" id="Phobius"/>
    </source>
</evidence>
<keyword evidence="4 9" id="KW-0812">Transmembrane</keyword>
<keyword evidence="3" id="KW-0813">Transport</keyword>
<feature type="domain" description="FAS1" evidence="11">
    <location>
        <begin position="560"/>
        <end position="703"/>
    </location>
</feature>
<dbReference type="PANTHER" id="PTHR45624:SF4">
    <property type="entry name" value="CONGESTED-LIKE TRACHEA PROTEIN-RELATED"/>
    <property type="match status" value="1"/>
</dbReference>
<dbReference type="Gene3D" id="2.30.180.10">
    <property type="entry name" value="FAS1 domain"/>
    <property type="match status" value="5"/>
</dbReference>
<feature type="repeat" description="Solcar" evidence="9">
    <location>
        <begin position="1044"/>
        <end position="1133"/>
    </location>
</feature>
<evidence type="ECO:0000259" key="11">
    <source>
        <dbReference type="PROSITE" id="PS50213"/>
    </source>
</evidence>
<feature type="repeat" description="Solcar" evidence="9">
    <location>
        <begin position="1144"/>
        <end position="1229"/>
    </location>
</feature>
<feature type="domain" description="FAS1" evidence="11">
    <location>
        <begin position="413"/>
        <end position="557"/>
    </location>
</feature>
<name>A0A9P7GQ27_9AGAR</name>
<dbReference type="AlphaFoldDB" id="A0A9P7GQ27"/>
<dbReference type="GO" id="GO:1902603">
    <property type="term" value="P:carnitine transmembrane transport"/>
    <property type="evidence" value="ECO:0007669"/>
    <property type="project" value="TreeGrafter"/>
</dbReference>